<comment type="catalytic activity">
    <reaction evidence="7">
        <text>L-cysteinyl-[prolipoprotein] + a 1,2-diacyl-sn-glycero-3-phospho-(1'-sn-glycerol) = an S-1,2-diacyl-sn-glyceryl-L-cysteinyl-[prolipoprotein] + sn-glycerol 1-phosphate + H(+)</text>
        <dbReference type="Rhea" id="RHEA:56712"/>
        <dbReference type="Rhea" id="RHEA-COMP:14679"/>
        <dbReference type="Rhea" id="RHEA-COMP:14680"/>
        <dbReference type="ChEBI" id="CHEBI:15378"/>
        <dbReference type="ChEBI" id="CHEBI:29950"/>
        <dbReference type="ChEBI" id="CHEBI:57685"/>
        <dbReference type="ChEBI" id="CHEBI:64716"/>
        <dbReference type="ChEBI" id="CHEBI:140658"/>
        <dbReference type="EC" id="2.5.1.145"/>
    </reaction>
</comment>
<evidence type="ECO:0000256" key="7">
    <source>
        <dbReference type="HAMAP-Rule" id="MF_01147"/>
    </source>
</evidence>
<dbReference type="InterPro" id="IPR001640">
    <property type="entry name" value="Lgt"/>
</dbReference>
<dbReference type="GO" id="GO:0008961">
    <property type="term" value="F:phosphatidylglycerol-prolipoprotein diacylglyceryl transferase activity"/>
    <property type="evidence" value="ECO:0007669"/>
    <property type="project" value="UniProtKB-UniRule"/>
</dbReference>
<comment type="caution">
    <text evidence="8">The sequence shown here is derived from an EMBL/GenBank/DDBJ whole genome shotgun (WGS) entry which is preliminary data.</text>
</comment>
<sequence length="268" mass="30085">MIIELSEFFNNPSLINLGFLKIQYYAVTWVLSAVFIFQYLKNHSIIKELGLSEEQANDIVFLYGLIFGAMLGGRVGYMLFYGLDQLIANPISLFFVWEGGLSFHGGLMGVITSLYVYSIKQAISFLRLADAVCAAMPIGLGLVRIGNFLNGELYGRPTDGSWGFIFPTDPYGLPRHPSQLYEMLFEGIILFLLLIWIGKNTNKTGVLSGSFLMGYGVIRFFIEFFRQPDAHMGFITLQLSMGQILSIPMFMIGLILLIKSLKKYEAIS</sequence>
<feature type="transmembrane region" description="Helical" evidence="7">
    <location>
        <begin position="234"/>
        <end position="258"/>
    </location>
</feature>
<dbReference type="HAMAP" id="MF_01147">
    <property type="entry name" value="Lgt"/>
    <property type="match status" value="1"/>
</dbReference>
<name>A0A0R2UFK5_9GAMM</name>
<feature type="transmembrane region" description="Helical" evidence="7">
    <location>
        <begin position="22"/>
        <end position="40"/>
    </location>
</feature>
<reference evidence="8 9" key="1">
    <citation type="submission" date="2015-10" db="EMBL/GenBank/DDBJ databases">
        <title>Metagenome-Assembled Genomes uncover a global brackish microbiome.</title>
        <authorList>
            <person name="Hugerth L.W."/>
            <person name="Larsson J."/>
            <person name="Alneberg J."/>
            <person name="Lindh M.V."/>
            <person name="Legrand C."/>
            <person name="Pinhassi J."/>
            <person name="Andersson A.F."/>
        </authorList>
    </citation>
    <scope>NUCLEOTIDE SEQUENCE [LARGE SCALE GENOMIC DNA]</scope>
    <source>
        <strain evidence="8">BACL1 MAG-120820-bin45</strain>
    </source>
</reference>
<evidence type="ECO:0000256" key="4">
    <source>
        <dbReference type="ARBA" id="ARBA00022692"/>
    </source>
</evidence>
<keyword evidence="4 7" id="KW-0812">Transmembrane</keyword>
<evidence type="ECO:0000256" key="1">
    <source>
        <dbReference type="ARBA" id="ARBA00007150"/>
    </source>
</evidence>
<evidence type="ECO:0000313" key="8">
    <source>
        <dbReference type="EMBL" id="KRO96147.1"/>
    </source>
</evidence>
<protein>
    <recommendedName>
        <fullName evidence="7">Phosphatidylglycerol--prolipoprotein diacylglyceryl transferase</fullName>
        <ecNumber evidence="7">2.5.1.145</ecNumber>
    </recommendedName>
</protein>
<keyword evidence="3 7" id="KW-0808">Transferase</keyword>
<keyword evidence="6 7" id="KW-0472">Membrane</keyword>
<keyword evidence="2 7" id="KW-1003">Cell membrane</keyword>
<accession>A0A0R2UFK5</accession>
<dbReference type="UniPathway" id="UPA00664"/>
<dbReference type="NCBIfam" id="TIGR00544">
    <property type="entry name" value="lgt"/>
    <property type="match status" value="1"/>
</dbReference>
<dbReference type="Proteomes" id="UP000051027">
    <property type="component" value="Unassembled WGS sequence"/>
</dbReference>
<feature type="transmembrane region" description="Helical" evidence="7">
    <location>
        <begin position="128"/>
        <end position="149"/>
    </location>
</feature>
<dbReference type="PANTHER" id="PTHR30589:SF0">
    <property type="entry name" value="PHOSPHATIDYLGLYCEROL--PROLIPOPROTEIN DIACYLGLYCERYL TRANSFERASE"/>
    <property type="match status" value="1"/>
</dbReference>
<dbReference type="STRING" id="1655612.ABS10_06115"/>
<organism evidence="8 9">
    <name type="scientific">SAR86 cluster bacterium BACL1 MAG-120820-bin45</name>
    <dbReference type="NCBI Taxonomy" id="1655612"/>
    <lineage>
        <taxon>Bacteria</taxon>
        <taxon>Pseudomonadati</taxon>
        <taxon>Pseudomonadota</taxon>
        <taxon>Gammaproteobacteria</taxon>
        <taxon>SAR86 cluster</taxon>
    </lineage>
</organism>
<keyword evidence="5 7" id="KW-1133">Transmembrane helix</keyword>
<dbReference type="Pfam" id="PF01790">
    <property type="entry name" value="LGT"/>
    <property type="match status" value="1"/>
</dbReference>
<evidence type="ECO:0000256" key="6">
    <source>
        <dbReference type="ARBA" id="ARBA00023136"/>
    </source>
</evidence>
<dbReference type="GO" id="GO:0005886">
    <property type="term" value="C:plasma membrane"/>
    <property type="evidence" value="ECO:0007669"/>
    <property type="project" value="UniProtKB-SubCell"/>
</dbReference>
<gene>
    <name evidence="7" type="primary">lgt</name>
    <name evidence="8" type="ORF">ABS10_06115</name>
</gene>
<feature type="transmembrane region" description="Helical" evidence="7">
    <location>
        <begin position="180"/>
        <end position="197"/>
    </location>
</feature>
<feature type="binding site" evidence="7">
    <location>
        <position position="144"/>
    </location>
    <ligand>
        <name>a 1,2-diacyl-sn-glycero-3-phospho-(1'-sn-glycerol)</name>
        <dbReference type="ChEBI" id="CHEBI:64716"/>
    </ligand>
</feature>
<comment type="subcellular location">
    <subcellularLocation>
        <location evidence="7">Cell membrane</location>
        <topology evidence="7">Multi-pass membrane protein</topology>
    </subcellularLocation>
</comment>
<dbReference type="EMBL" id="LICS01000006">
    <property type="protein sequence ID" value="KRO96147.1"/>
    <property type="molecule type" value="Genomic_DNA"/>
</dbReference>
<proteinExistence type="inferred from homology"/>
<feature type="transmembrane region" description="Helical" evidence="7">
    <location>
        <begin position="94"/>
        <end position="116"/>
    </location>
</feature>
<keyword evidence="8" id="KW-0449">Lipoprotein</keyword>
<evidence type="ECO:0000256" key="3">
    <source>
        <dbReference type="ARBA" id="ARBA00022679"/>
    </source>
</evidence>
<evidence type="ECO:0000256" key="5">
    <source>
        <dbReference type="ARBA" id="ARBA00022989"/>
    </source>
</evidence>
<dbReference type="EC" id="2.5.1.145" evidence="7"/>
<evidence type="ECO:0000313" key="9">
    <source>
        <dbReference type="Proteomes" id="UP000051027"/>
    </source>
</evidence>
<feature type="transmembrane region" description="Helical" evidence="7">
    <location>
        <begin position="60"/>
        <end position="82"/>
    </location>
</feature>
<comment type="pathway">
    <text evidence="7">Protein modification; lipoprotein biosynthesis (diacylglyceryl transfer).</text>
</comment>
<comment type="function">
    <text evidence="7">Catalyzes the transfer of the diacylglyceryl group from phosphatidylglycerol to the sulfhydryl group of the N-terminal cysteine of a prolipoprotein, the first step in the formation of mature lipoproteins.</text>
</comment>
<evidence type="ECO:0000256" key="2">
    <source>
        <dbReference type="ARBA" id="ARBA00022475"/>
    </source>
</evidence>
<dbReference type="PANTHER" id="PTHR30589">
    <property type="entry name" value="PROLIPOPROTEIN DIACYLGLYCERYL TRANSFERASE"/>
    <property type="match status" value="1"/>
</dbReference>
<dbReference type="GO" id="GO:0042158">
    <property type="term" value="P:lipoprotein biosynthetic process"/>
    <property type="evidence" value="ECO:0007669"/>
    <property type="project" value="UniProtKB-UniRule"/>
</dbReference>
<feature type="transmembrane region" description="Helical" evidence="7">
    <location>
        <begin position="204"/>
        <end position="222"/>
    </location>
</feature>
<dbReference type="AlphaFoldDB" id="A0A0R2UFK5"/>
<comment type="similarity">
    <text evidence="1 7">Belongs to the Lgt family.</text>
</comment>